<keyword evidence="6" id="KW-0418">Kinase</keyword>
<feature type="binding site" evidence="3">
    <location>
        <position position="43"/>
    </location>
    <ligand>
        <name>ATP</name>
        <dbReference type="ChEBI" id="CHEBI:30616"/>
    </ligand>
</feature>
<name>A0A1J4KRE4_9EUKA</name>
<evidence type="ECO:0000313" key="7">
    <source>
        <dbReference type="Proteomes" id="UP000179807"/>
    </source>
</evidence>
<protein>
    <submittedName>
        <fullName evidence="6">CAMK family protein kinase</fullName>
    </submittedName>
</protein>
<dbReference type="AlphaFoldDB" id="A0A1J4KRE4"/>
<dbReference type="Proteomes" id="UP000179807">
    <property type="component" value="Unassembled WGS sequence"/>
</dbReference>
<comment type="caution">
    <text evidence="6">The sequence shown here is derived from an EMBL/GenBank/DDBJ whole genome shotgun (WGS) entry which is preliminary data.</text>
</comment>
<evidence type="ECO:0000313" key="6">
    <source>
        <dbReference type="EMBL" id="OHT13666.1"/>
    </source>
</evidence>
<keyword evidence="7" id="KW-1185">Reference proteome</keyword>
<dbReference type="GeneID" id="94833478"/>
<sequence length="364" mass="41123">MINKKNLPVTLKDFTFHTCIGKGGTAEIFLADSKKFNCTFVAKVIEIPDKNSTMIWKMINAEITSLSVLNHSNIIKCYDNFQIEKQYVIIMEYCPNGTLSNFIPSDVGLDFQVFRPLAYQIVDALAFCHSKSIAHRDIKLSNIFIDSYRRMKLADFGLSVHAIQCAKGTHFCGSLVYTAPEILKLKANSPFKADVWSLGVMYFVMLTGQSPWAGKNTDEIKEKIMKGELNITKQLPERALLLINKMVVVDPDQRISIDQVKSDQLFEEYRNVSPQKRYLPNLCFGLDKKRASKPGTSSPLLTNINCSNASSRCGSTVSSNLRKMRVKSEFRHCSSFKAPRTMISNTSLKKAHTHKLSSTFYNIQ</sequence>
<organism evidence="6 7">
    <name type="scientific">Tritrichomonas foetus</name>
    <dbReference type="NCBI Taxonomy" id="1144522"/>
    <lineage>
        <taxon>Eukaryota</taxon>
        <taxon>Metamonada</taxon>
        <taxon>Parabasalia</taxon>
        <taxon>Tritrichomonadida</taxon>
        <taxon>Tritrichomonadidae</taxon>
        <taxon>Tritrichomonas</taxon>
    </lineage>
</organism>
<dbReference type="InterPro" id="IPR011009">
    <property type="entry name" value="Kinase-like_dom_sf"/>
</dbReference>
<dbReference type="PANTHER" id="PTHR24362">
    <property type="entry name" value="SERINE/THREONINE-PROTEIN KINASE NEK"/>
    <property type="match status" value="1"/>
</dbReference>
<dbReference type="EMBL" id="MLAK01000493">
    <property type="protein sequence ID" value="OHT13666.1"/>
    <property type="molecule type" value="Genomic_DNA"/>
</dbReference>
<dbReference type="Gene3D" id="1.10.510.10">
    <property type="entry name" value="Transferase(Phosphotransferase) domain 1"/>
    <property type="match status" value="1"/>
</dbReference>
<dbReference type="InterPro" id="IPR000719">
    <property type="entry name" value="Prot_kinase_dom"/>
</dbReference>
<feature type="domain" description="Protein kinase" evidence="5">
    <location>
        <begin position="14"/>
        <end position="266"/>
    </location>
</feature>
<keyword evidence="6" id="KW-0808">Transferase</keyword>
<dbReference type="InterPro" id="IPR017441">
    <property type="entry name" value="Protein_kinase_ATP_BS"/>
</dbReference>
<dbReference type="PROSITE" id="PS00107">
    <property type="entry name" value="PROTEIN_KINASE_ATP"/>
    <property type="match status" value="1"/>
</dbReference>
<proteinExistence type="inferred from homology"/>
<dbReference type="FunFam" id="1.10.510.10:FF:000571">
    <property type="entry name" value="Maternal embryonic leucine zipper kinase"/>
    <property type="match status" value="1"/>
</dbReference>
<evidence type="ECO:0000256" key="1">
    <source>
        <dbReference type="ARBA" id="ARBA00022741"/>
    </source>
</evidence>
<keyword evidence="4" id="KW-0723">Serine/threonine-protein kinase</keyword>
<accession>A0A1J4KRE4</accession>
<dbReference type="OrthoDB" id="504170at2759"/>
<dbReference type="InterPro" id="IPR008271">
    <property type="entry name" value="Ser/Thr_kinase_AS"/>
</dbReference>
<evidence type="ECO:0000256" key="4">
    <source>
        <dbReference type="RuleBase" id="RU000304"/>
    </source>
</evidence>
<comment type="similarity">
    <text evidence="4">Belongs to the protein kinase superfamily.</text>
</comment>
<keyword evidence="1 3" id="KW-0547">Nucleotide-binding</keyword>
<dbReference type="PROSITE" id="PS50011">
    <property type="entry name" value="PROTEIN_KINASE_DOM"/>
    <property type="match status" value="1"/>
</dbReference>
<dbReference type="PROSITE" id="PS00108">
    <property type="entry name" value="PROTEIN_KINASE_ST"/>
    <property type="match status" value="1"/>
</dbReference>
<keyword evidence="2 3" id="KW-0067">ATP-binding</keyword>
<evidence type="ECO:0000256" key="3">
    <source>
        <dbReference type="PROSITE-ProRule" id="PRU10141"/>
    </source>
</evidence>
<dbReference type="GO" id="GO:0005524">
    <property type="term" value="F:ATP binding"/>
    <property type="evidence" value="ECO:0007669"/>
    <property type="project" value="UniProtKB-UniRule"/>
</dbReference>
<gene>
    <name evidence="6" type="ORF">TRFO_16091</name>
</gene>
<dbReference type="VEuPathDB" id="TrichDB:TRFO_16091"/>
<evidence type="ECO:0000259" key="5">
    <source>
        <dbReference type="PROSITE" id="PS50011"/>
    </source>
</evidence>
<dbReference type="SMART" id="SM00220">
    <property type="entry name" value="S_TKc"/>
    <property type="match status" value="1"/>
</dbReference>
<dbReference type="PANTHER" id="PTHR24362:SF309">
    <property type="entry name" value="PROTEIN KINASE DOMAIN-CONTAINING PROTEIN"/>
    <property type="match status" value="1"/>
</dbReference>
<evidence type="ECO:0000256" key="2">
    <source>
        <dbReference type="ARBA" id="ARBA00022840"/>
    </source>
</evidence>
<dbReference type="SUPFAM" id="SSF56112">
    <property type="entry name" value="Protein kinase-like (PK-like)"/>
    <property type="match status" value="1"/>
</dbReference>
<dbReference type="Pfam" id="PF00069">
    <property type="entry name" value="Pkinase"/>
    <property type="match status" value="1"/>
</dbReference>
<dbReference type="GO" id="GO:0004674">
    <property type="term" value="F:protein serine/threonine kinase activity"/>
    <property type="evidence" value="ECO:0007669"/>
    <property type="project" value="UniProtKB-KW"/>
</dbReference>
<reference evidence="6" key="1">
    <citation type="submission" date="2016-10" db="EMBL/GenBank/DDBJ databases">
        <authorList>
            <person name="Benchimol M."/>
            <person name="Almeida L.G."/>
            <person name="Vasconcelos A.T."/>
            <person name="Perreira-Neves A."/>
            <person name="Rosa I.A."/>
            <person name="Tasca T."/>
            <person name="Bogo M.R."/>
            <person name="de Souza W."/>
        </authorList>
    </citation>
    <scope>NUCLEOTIDE SEQUENCE [LARGE SCALE GENOMIC DNA]</scope>
    <source>
        <strain evidence="6">K</strain>
    </source>
</reference>
<dbReference type="RefSeq" id="XP_068366802.1">
    <property type="nucleotide sequence ID" value="XM_068498774.1"/>
</dbReference>